<reference evidence="12 13" key="2">
    <citation type="journal article" date="2013" name="PLoS ONE">
        <title>INDIGO - INtegrated Data Warehouse of MIcrobial GenOmes with Examples from the Red Sea Extremophiles.</title>
        <authorList>
            <person name="Alam I."/>
            <person name="Antunes A."/>
            <person name="Kamau A.A."/>
            <person name="Ba Alawi W."/>
            <person name="Kalkatawi M."/>
            <person name="Stingl U."/>
            <person name="Bajic V.B."/>
        </authorList>
    </citation>
    <scope>NUCLEOTIDE SEQUENCE [LARGE SCALE GENOMIC DNA]</scope>
    <source>
        <strain evidence="12 13">SARL4B</strain>
    </source>
</reference>
<keyword evidence="14" id="KW-1185">Reference proteome</keyword>
<feature type="binding site" evidence="9">
    <location>
        <position position="161"/>
    </location>
    <ligand>
        <name>Zn(2+)</name>
        <dbReference type="ChEBI" id="CHEBI:29105"/>
        <label>1</label>
        <note>catalytic</note>
    </ligand>
</feature>
<dbReference type="Pfam" id="PF12706">
    <property type="entry name" value="Lactamase_B_2"/>
    <property type="match status" value="1"/>
</dbReference>
<dbReference type="HOGENOM" id="CLU_031317_2_1_2"/>
<evidence type="ECO:0000313" key="11">
    <source>
        <dbReference type="EMBL" id="CCQ34168.1"/>
    </source>
</evidence>
<name>F7PG20_9EURY</name>
<dbReference type="Pfam" id="PF23023">
    <property type="entry name" value="Anti-Pycsar_Apyc1"/>
    <property type="match status" value="1"/>
</dbReference>
<dbReference type="GO" id="GO:0008270">
    <property type="term" value="F:zinc ion binding"/>
    <property type="evidence" value="ECO:0007669"/>
    <property type="project" value="UniProtKB-UniRule"/>
</dbReference>
<dbReference type="Proteomes" id="UP000003861">
    <property type="component" value="Unassembled WGS sequence"/>
</dbReference>
<evidence type="ECO:0000256" key="2">
    <source>
        <dbReference type="ARBA" id="ARBA00011738"/>
    </source>
</evidence>
<sequence>MVLQGDAARVVPKGVYPSPGDRKTMRVTFLGTSGAVPTTERNPSAVMVRREGERLLFDCGEGTQRQMMHFGTGFDVAHIFVSHMHGDHVLGIPGLLQTMDFNDREDPLAIHAPHGTRSRLEDLISATGDRPSYPLRITQNGPGDVVLDAEGYEVRAVETEHRTQSIGYALVEDDRKGRFDREKAEHELGISPGPKYSKLHAGEAVEHDGRTIQPEEVVGPPRPGRTVVYTGDTRPVGAVLEASEDADLLIHDATFGDDRAERAQRTGHSTAREAGSLAAEADVKRLALTHISTRYAGQGDRLQREAREAFGDAAFVASDGQAVDVPYPDDG</sequence>
<evidence type="ECO:0000313" key="12">
    <source>
        <dbReference type="EMBL" id="ERJ07258.1"/>
    </source>
</evidence>
<dbReference type="CDD" id="cd07717">
    <property type="entry name" value="RNaseZ_ZiPD-like_MBL-fold"/>
    <property type="match status" value="1"/>
</dbReference>
<keyword evidence="6 9" id="KW-0255">Endonuclease</keyword>
<feature type="binding site" evidence="9">
    <location>
        <position position="232"/>
    </location>
    <ligand>
        <name>Zn(2+)</name>
        <dbReference type="ChEBI" id="CHEBI:29105"/>
        <label>1</label>
        <note>catalytic</note>
    </ligand>
</feature>
<dbReference type="PATRIC" id="fig|1033806.12.peg.2040"/>
<evidence type="ECO:0000256" key="6">
    <source>
        <dbReference type="ARBA" id="ARBA00022759"/>
    </source>
</evidence>
<dbReference type="FunFam" id="3.60.15.10:FF:000002">
    <property type="entry name" value="Ribonuclease Z"/>
    <property type="match status" value="1"/>
</dbReference>
<feature type="binding site" evidence="9">
    <location>
        <position position="83"/>
    </location>
    <ligand>
        <name>Zn(2+)</name>
        <dbReference type="ChEBI" id="CHEBI:29105"/>
        <label>1</label>
        <note>catalytic</note>
    </ligand>
</feature>
<evidence type="ECO:0000256" key="9">
    <source>
        <dbReference type="HAMAP-Rule" id="MF_01818"/>
    </source>
</evidence>
<gene>
    <name evidence="9 12" type="primary">rnz</name>
    <name evidence="12" type="ORF">HLRTI_000616</name>
    <name evidence="11" type="ORF">HTIA_2054</name>
</gene>
<keyword evidence="8 9" id="KW-0862">Zinc</keyword>
<evidence type="ECO:0000256" key="7">
    <source>
        <dbReference type="ARBA" id="ARBA00022801"/>
    </source>
</evidence>
<feature type="binding site" evidence="9">
    <location>
        <position position="87"/>
    </location>
    <ligand>
        <name>Zn(2+)</name>
        <dbReference type="ChEBI" id="CHEBI:29105"/>
        <label>2</label>
        <note>catalytic</note>
    </ligand>
</feature>
<dbReference type="AlphaFoldDB" id="F7PG20"/>
<evidence type="ECO:0000259" key="10">
    <source>
        <dbReference type="SMART" id="SM00849"/>
    </source>
</evidence>
<dbReference type="eggNOG" id="arCOG00501">
    <property type="taxonomic scope" value="Archaea"/>
</dbReference>
<evidence type="ECO:0000256" key="5">
    <source>
        <dbReference type="ARBA" id="ARBA00022723"/>
    </source>
</evidence>
<dbReference type="NCBIfam" id="TIGR02651">
    <property type="entry name" value="RNase_Z"/>
    <property type="match status" value="1"/>
</dbReference>
<comment type="catalytic activity">
    <reaction evidence="1 9">
        <text>Endonucleolytic cleavage of RNA, removing extra 3' nucleotides from tRNA precursor, generating 3' termini of tRNAs. A 3'-hydroxy group is left at the tRNA terminus and a 5'-phosphoryl group is left at the trailer molecule.</text>
        <dbReference type="EC" id="3.1.26.11"/>
    </reaction>
</comment>
<feature type="binding site" evidence="9">
    <location>
        <position position="85"/>
    </location>
    <ligand>
        <name>Zn(2+)</name>
        <dbReference type="ChEBI" id="CHEBI:29105"/>
        <label>1</label>
        <note>catalytic</note>
    </ligand>
</feature>
<keyword evidence="3 9" id="KW-0819">tRNA processing</keyword>
<feature type="binding site" evidence="9">
    <location>
        <position position="290"/>
    </location>
    <ligand>
        <name>Zn(2+)</name>
        <dbReference type="ChEBI" id="CHEBI:29105"/>
        <label>2</label>
        <note>catalytic</note>
    </ligand>
</feature>
<feature type="domain" description="Metallo-beta-lactamase" evidence="10">
    <location>
        <begin position="42"/>
        <end position="290"/>
    </location>
</feature>
<proteinExistence type="inferred from homology"/>
<evidence type="ECO:0000256" key="4">
    <source>
        <dbReference type="ARBA" id="ARBA00022722"/>
    </source>
</evidence>
<dbReference type="EMBL" id="HF571520">
    <property type="protein sequence ID" value="CCQ34168.1"/>
    <property type="molecule type" value="Genomic_DNA"/>
</dbReference>
<reference evidence="12 13" key="1">
    <citation type="journal article" date="2011" name="J. Bacteriol.">
        <title>Genome sequence of Halorhabdus tiamatea, the first archaeon isolated from a deep-sea anoxic brine lake.</title>
        <authorList>
            <person name="Antunes A."/>
            <person name="Alam I."/>
            <person name="Bajic V.B."/>
            <person name="Stingl U."/>
        </authorList>
    </citation>
    <scope>NUCLEOTIDE SEQUENCE [LARGE SCALE GENOMIC DNA]</scope>
    <source>
        <strain evidence="12 13">SARL4B</strain>
    </source>
</reference>
<dbReference type="GO" id="GO:0042802">
    <property type="term" value="F:identical protein binding"/>
    <property type="evidence" value="ECO:0007669"/>
    <property type="project" value="UniProtKB-ARBA"/>
</dbReference>
<feature type="binding site" evidence="9">
    <location>
        <position position="232"/>
    </location>
    <ligand>
        <name>Zn(2+)</name>
        <dbReference type="ChEBI" id="CHEBI:29105"/>
        <label>2</label>
        <note>catalytic</note>
    </ligand>
</feature>
<evidence type="ECO:0000313" key="13">
    <source>
        <dbReference type="Proteomes" id="UP000003861"/>
    </source>
</evidence>
<dbReference type="InterPro" id="IPR036866">
    <property type="entry name" value="RibonucZ/Hydroxyglut_hydro"/>
</dbReference>
<keyword evidence="4 9" id="KW-0540">Nuclease</keyword>
<evidence type="ECO:0000313" key="14">
    <source>
        <dbReference type="Proteomes" id="UP000015381"/>
    </source>
</evidence>
<dbReference type="PANTHER" id="PTHR46018">
    <property type="entry name" value="ZINC PHOSPHODIESTERASE ELAC PROTEIN 1"/>
    <property type="match status" value="1"/>
</dbReference>
<comment type="similarity">
    <text evidence="9">Belongs to the RNase Z family.</text>
</comment>
<evidence type="ECO:0000256" key="1">
    <source>
        <dbReference type="ARBA" id="ARBA00000402"/>
    </source>
</evidence>
<dbReference type="SMART" id="SM00849">
    <property type="entry name" value="Lactamase_B"/>
    <property type="match status" value="1"/>
</dbReference>
<comment type="cofactor">
    <cofactor evidence="9">
        <name>Zn(2+)</name>
        <dbReference type="ChEBI" id="CHEBI:29105"/>
    </cofactor>
    <text evidence="9">Binds 2 Zn(2+) ions.</text>
</comment>
<organism evidence="12 13">
    <name type="scientific">Halorhabdus tiamatea SARL4B</name>
    <dbReference type="NCBI Taxonomy" id="1033806"/>
    <lineage>
        <taxon>Archaea</taxon>
        <taxon>Methanobacteriati</taxon>
        <taxon>Methanobacteriota</taxon>
        <taxon>Stenosarchaea group</taxon>
        <taxon>Halobacteria</taxon>
        <taxon>Halobacteriales</taxon>
        <taxon>Haloarculaceae</taxon>
        <taxon>Halorhabdus</taxon>
    </lineage>
</organism>
<dbReference type="Gene3D" id="3.60.15.10">
    <property type="entry name" value="Ribonuclease Z/Hydroxyacylglutathione hydrolase-like"/>
    <property type="match status" value="1"/>
</dbReference>
<dbReference type="EMBL" id="AFNT02000005">
    <property type="protein sequence ID" value="ERJ07258.1"/>
    <property type="molecule type" value="Genomic_DNA"/>
</dbReference>
<reference evidence="11 14" key="3">
    <citation type="journal article" date="2014" name="Environ. Microbiol.">
        <title>Halorhabdus tiamatea: proteogenomics and glycosidase activity measurements identify the first cultivated euryarchaeon from a deep-sea anoxic brine lake as potential polysaccharide degrader.</title>
        <authorList>
            <person name="Werner J."/>
            <person name="Ferrer M."/>
            <person name="Michel G."/>
            <person name="Mann A.J."/>
            <person name="Huang S."/>
            <person name="Juarez S."/>
            <person name="Ciordia S."/>
            <person name="Albar J.P."/>
            <person name="Alcaide M."/>
            <person name="La Cono V."/>
            <person name="Yakimov M.M."/>
            <person name="Antunes A."/>
            <person name="Taborda M."/>
            <person name="Da Costa M.S."/>
            <person name="Amann R.I."/>
            <person name="Gloeckner F.O."/>
            <person name="Golyshina O.V."/>
            <person name="Golyshin P.N."/>
            <person name="Teeling H."/>
        </authorList>
    </citation>
    <scope>NUCLEOTIDE SEQUENCE [LARGE SCALE GENOMIC DNA]</scope>
    <source>
        <strain evidence="14">SARL4B</strain>
        <strain evidence="11">Type strain: SARL4B</strain>
    </source>
</reference>
<dbReference type="Proteomes" id="UP000015381">
    <property type="component" value="Chromosome I"/>
</dbReference>
<dbReference type="KEGG" id="hti:HTIA_2054"/>
<dbReference type="InterPro" id="IPR013471">
    <property type="entry name" value="RNase_Z/BN"/>
</dbReference>
<protein>
    <recommendedName>
        <fullName evidence="9">Ribonuclease Z</fullName>
        <shortName evidence="9">RNase Z</shortName>
        <ecNumber evidence="9">3.1.26.11</ecNumber>
    </recommendedName>
    <alternativeName>
        <fullName evidence="9">tRNA 3 endonuclease</fullName>
    </alternativeName>
    <alternativeName>
        <fullName evidence="9">tRNase Z</fullName>
    </alternativeName>
</protein>
<dbReference type="HAMAP" id="MF_01818">
    <property type="entry name" value="RNase_Z_BN"/>
    <property type="match status" value="1"/>
</dbReference>
<dbReference type="NCBIfam" id="NF000801">
    <property type="entry name" value="PRK00055.1-3"/>
    <property type="match status" value="1"/>
</dbReference>
<dbReference type="EC" id="3.1.26.11" evidence="9"/>
<feature type="binding site" evidence="9">
    <location>
        <position position="88"/>
    </location>
    <ligand>
        <name>Zn(2+)</name>
        <dbReference type="ChEBI" id="CHEBI:29105"/>
        <label>2</label>
        <note>catalytic</note>
    </ligand>
</feature>
<dbReference type="STRING" id="1033806.HTIA_2054"/>
<evidence type="ECO:0000256" key="8">
    <source>
        <dbReference type="ARBA" id="ARBA00022833"/>
    </source>
</evidence>
<dbReference type="GO" id="GO:0042781">
    <property type="term" value="F:3'-tRNA processing endoribonuclease activity"/>
    <property type="evidence" value="ECO:0007669"/>
    <property type="project" value="UniProtKB-UniRule"/>
</dbReference>
<keyword evidence="7 9" id="KW-0378">Hydrolase</keyword>
<dbReference type="SUPFAM" id="SSF56281">
    <property type="entry name" value="Metallo-hydrolase/oxidoreductase"/>
    <property type="match status" value="1"/>
</dbReference>
<keyword evidence="5 9" id="KW-0479">Metal-binding</keyword>
<dbReference type="PANTHER" id="PTHR46018:SF2">
    <property type="entry name" value="ZINC PHOSPHODIESTERASE ELAC PROTEIN 1"/>
    <property type="match status" value="1"/>
</dbReference>
<evidence type="ECO:0000256" key="3">
    <source>
        <dbReference type="ARBA" id="ARBA00022694"/>
    </source>
</evidence>
<comment type="function">
    <text evidence="9">Zinc phosphodiesterase, which displays some tRNA 3'-processing endonuclease activity. Probably involved in tRNA maturation, by removing a 3'-trailer from precursor tRNA.</text>
</comment>
<accession>F7PG20</accession>
<comment type="subunit">
    <text evidence="2 9">Homodimer.</text>
</comment>
<dbReference type="InterPro" id="IPR001279">
    <property type="entry name" value="Metallo-B-lactamas"/>
</dbReference>
<feature type="active site" description="Proton acceptor" evidence="9">
    <location>
        <position position="87"/>
    </location>
</feature>